<evidence type="ECO:0000313" key="2">
    <source>
        <dbReference type="EMBL" id="VDI01121.1"/>
    </source>
</evidence>
<dbReference type="PANTHER" id="PTHR10773">
    <property type="entry name" value="DNA-DIRECTED RNA POLYMERASES I, II, AND III SUBUNIT RPABC2"/>
    <property type="match status" value="1"/>
</dbReference>
<evidence type="ECO:0000313" key="3">
    <source>
        <dbReference type="Proteomes" id="UP000596742"/>
    </source>
</evidence>
<dbReference type="Proteomes" id="UP000596742">
    <property type="component" value="Unassembled WGS sequence"/>
</dbReference>
<feature type="compositionally biased region" description="Acidic residues" evidence="1">
    <location>
        <begin position="40"/>
        <end position="49"/>
    </location>
</feature>
<feature type="region of interest" description="Disordered" evidence="1">
    <location>
        <begin position="96"/>
        <end position="118"/>
    </location>
</feature>
<dbReference type="OrthoDB" id="6161632at2759"/>
<feature type="region of interest" description="Disordered" evidence="1">
    <location>
        <begin position="37"/>
        <end position="79"/>
    </location>
</feature>
<proteinExistence type="predicted"/>
<sequence length="666" mass="78320">MDQNNNYSNIDNVLKEQRQQLSLHHFRIQGSTIKERDNLECSESDNDLDDSTRDPDWAPQKQDEEHENNDNAQQDENEIVKRNYKRYTQELRVNRENGTHNIAAKQKRAKRGRAEKDQWEKNRNKRLRMDGEMYYGLKKGPDGKYSYSVEKEKRTVGERNCSKRCKKCLLFNENERLAIFHSFWNNMNWDQKKVFVISMVDKTEAKQKKAENSRRKYSFKYFLKKNGHRVLVCKKMFLSTLAIGERTLYDWLMKSGNGIPEKPNQRSSNHRNPDGNASAKEFLELLPKMPSHYCRASTSKIYLEPTFTSFSELYREYNNFCSNRGKNIISIKVFRRIFEDEHLSLFQPKKDQCDICCAFEMSNVSEEEYRNHVDRKEKARAEKASDKIRAQTSNDIKVVTLDLQAVLLCPLLKASALYYKTKLGCHNFTVHEMDSTHVTCYFWTESEGELTANSFASCLSDFIDKLEGVKELVIYSDGCTYQNRNLTVSNTLLRQAFEKKITIIQKYLEKGHTQMECDSIHSTIERKLRNKPIYCPQNYIDLIKDARPHQPYDVKYLSHEFFGKYSELKYYSSIRPGNRVGDPVVTNIRVLKYTEDGSIQYKLDFSDQYQDLARRSKVGLPSVDDTIERLYLSQVPIKKAKYQHLQELKAVIPRDFHPFYDSLPHN</sequence>
<dbReference type="AlphaFoldDB" id="A0A8B6C8H5"/>
<evidence type="ECO:0000256" key="1">
    <source>
        <dbReference type="SAM" id="MobiDB-lite"/>
    </source>
</evidence>
<organism evidence="2 3">
    <name type="scientific">Mytilus galloprovincialis</name>
    <name type="common">Mediterranean mussel</name>
    <dbReference type="NCBI Taxonomy" id="29158"/>
    <lineage>
        <taxon>Eukaryota</taxon>
        <taxon>Metazoa</taxon>
        <taxon>Spiralia</taxon>
        <taxon>Lophotrochozoa</taxon>
        <taxon>Mollusca</taxon>
        <taxon>Bivalvia</taxon>
        <taxon>Autobranchia</taxon>
        <taxon>Pteriomorphia</taxon>
        <taxon>Mytilida</taxon>
        <taxon>Mytiloidea</taxon>
        <taxon>Mytilidae</taxon>
        <taxon>Mytilinae</taxon>
        <taxon>Mytilus</taxon>
    </lineage>
</organism>
<accession>A0A8B6C8H5</accession>
<dbReference type="PANTHER" id="PTHR10773:SF19">
    <property type="match status" value="1"/>
</dbReference>
<reference evidence="2" key="1">
    <citation type="submission" date="2018-11" db="EMBL/GenBank/DDBJ databases">
        <authorList>
            <person name="Alioto T."/>
            <person name="Alioto T."/>
        </authorList>
    </citation>
    <scope>NUCLEOTIDE SEQUENCE</scope>
</reference>
<dbReference type="EMBL" id="UYJE01001312">
    <property type="protein sequence ID" value="VDI01121.1"/>
    <property type="molecule type" value="Genomic_DNA"/>
</dbReference>
<gene>
    <name evidence="2" type="ORF">MGAL_10B027962</name>
</gene>
<comment type="caution">
    <text evidence="2">The sequence shown here is derived from an EMBL/GenBank/DDBJ whole genome shotgun (WGS) entry which is preliminary data.</text>
</comment>
<protein>
    <submittedName>
        <fullName evidence="2">Uncharacterized protein</fullName>
    </submittedName>
</protein>
<keyword evidence="3" id="KW-1185">Reference proteome</keyword>
<name>A0A8B6C8H5_MYTGA</name>
<feature type="compositionally biased region" description="Basic and acidic residues" evidence="1">
    <location>
        <begin position="50"/>
        <end position="64"/>
    </location>
</feature>